<organism evidence="2 3">
    <name type="scientific">Mytilus coruscus</name>
    <name type="common">Sea mussel</name>
    <dbReference type="NCBI Taxonomy" id="42192"/>
    <lineage>
        <taxon>Eukaryota</taxon>
        <taxon>Metazoa</taxon>
        <taxon>Spiralia</taxon>
        <taxon>Lophotrochozoa</taxon>
        <taxon>Mollusca</taxon>
        <taxon>Bivalvia</taxon>
        <taxon>Autobranchia</taxon>
        <taxon>Pteriomorphia</taxon>
        <taxon>Mytilida</taxon>
        <taxon>Mytiloidea</taxon>
        <taxon>Mytilidae</taxon>
        <taxon>Mytilinae</taxon>
        <taxon>Mytilus</taxon>
    </lineage>
</organism>
<dbReference type="Proteomes" id="UP000507470">
    <property type="component" value="Unassembled WGS sequence"/>
</dbReference>
<dbReference type="OrthoDB" id="10366486at2759"/>
<evidence type="ECO:0000313" key="3">
    <source>
        <dbReference type="Proteomes" id="UP000507470"/>
    </source>
</evidence>
<reference evidence="2 3" key="1">
    <citation type="submission" date="2020-06" db="EMBL/GenBank/DDBJ databases">
        <authorList>
            <person name="Li R."/>
            <person name="Bekaert M."/>
        </authorList>
    </citation>
    <scope>NUCLEOTIDE SEQUENCE [LARGE SCALE GENOMIC DNA]</scope>
    <source>
        <strain evidence="3">wild</strain>
    </source>
</reference>
<dbReference type="AlphaFoldDB" id="A0A6J8A4F4"/>
<accession>A0A6J8A4F4</accession>
<gene>
    <name evidence="2" type="ORF">MCOR_4057</name>
</gene>
<feature type="coiled-coil region" evidence="1">
    <location>
        <begin position="23"/>
        <end position="57"/>
    </location>
</feature>
<keyword evidence="3" id="KW-1185">Reference proteome</keyword>
<dbReference type="EMBL" id="CACVKT020000734">
    <property type="protein sequence ID" value="CAC5362229.1"/>
    <property type="molecule type" value="Genomic_DNA"/>
</dbReference>
<evidence type="ECO:0000256" key="1">
    <source>
        <dbReference type="SAM" id="Coils"/>
    </source>
</evidence>
<name>A0A6J8A4F4_MYTCO</name>
<evidence type="ECO:0000313" key="2">
    <source>
        <dbReference type="EMBL" id="CAC5362229.1"/>
    </source>
</evidence>
<proteinExistence type="predicted"/>
<protein>
    <submittedName>
        <fullName evidence="2">Uncharacterized protein</fullName>
    </submittedName>
</protein>
<sequence length="341" mass="39140">MEEILSMRKSIDDYLNRLEKKLYDELESKHLNMKSQMKTLRKQIKQQAVQINQRQDEFSKMKHYANDLQMYVGLRKIEKSASEAREYIDVLPTRGHLNEQNIEVDISSTIKSILQDVQLFGKIHISTRASTLQLKAGRRDQAQYLVSSYPGMQQIKSSFIRTLTIPANMISLQVCACVILPDRKFGILLLFSNEGIFMKKVMTFERNPWNVCFVKNNTVAVTLGLADRTILVDVEKNRIIKTIEICHLCNGVASDGKNLVICSKEMTTIVNLDDMFHRTLERTGAASIALFEGNMYSTNEEEDKVFVKTSTGKYLWSYQHPQIDHPQGLTLDKNGFIYIAL</sequence>
<dbReference type="SUPFAM" id="SSF101898">
    <property type="entry name" value="NHL repeat"/>
    <property type="match status" value="1"/>
</dbReference>
<keyword evidence="1" id="KW-0175">Coiled coil</keyword>